<evidence type="ECO:0000313" key="1">
    <source>
        <dbReference type="EMBL" id="KAK4506096.1"/>
    </source>
</evidence>
<sequence>MAKFIFESGAATQDGATKKAIRSYAMRIVRERQRKEDNGVSPLATRKKPRRFRGTFVPAARPLLPAIAPNGTRERVEPQVKDLVQTVEEGSLDSNGTDLANGHLEDATGTDITLSQYPLSTHHVWREQLGNLFLVSYYPDSILNAMHKDWHNFEPWDAAGATLNAARDALCLMGLGARFRDERLFDEGRKRHCVGLSLLRERIEGPGSVVCDGILDACYTLAHCQAYQSVSYRSKGWQIHIEGLYFLLRRRGVASIKSPFSHATLHKIRQIVAMDQLITRKRSFLSSEQWLMSKQQNALAPSLHRPVLQLTDMALQLSGFLKDVDIALQAGITDTTDLIRSVSSNVQSLERELGRWMLGFYYRFNVAQIPYTLTDAAEYPHFETHDMSLLFPKVYTYPTLLSATTHCYLFTLHLIIRMAQLDLADFPAAKLTNNKEGLVQEADEYASHLCRTLAYLSLPEHRSVGVLACGGPLYWASAWYERSGDSKKLQACRNARDILERECPTPLDLKVPVFTWWMIPSVFEDQGTARDTSGFVAALPDPVSELGTAS</sequence>
<dbReference type="PANTHER" id="PTHR38111:SF2">
    <property type="entry name" value="FINGER DOMAIN PROTEIN, PUTATIVE (AFU_ORTHOLOGUE AFUA_1G01560)-RELATED"/>
    <property type="match status" value="1"/>
</dbReference>
<dbReference type="InterPro" id="IPR053178">
    <property type="entry name" value="Osmoadaptation_assoc"/>
</dbReference>
<protein>
    <submittedName>
        <fullName evidence="1">Uncharacterized protein</fullName>
    </submittedName>
</protein>
<accession>A0ABR0EY52</accession>
<reference evidence="1 2" key="1">
    <citation type="journal article" date="2023" name="G3 (Bethesda)">
        <title>A chromosome-level genome assembly of Zasmidium syzygii isolated from banana leaves.</title>
        <authorList>
            <person name="van Westerhoven A.C."/>
            <person name="Mehrabi R."/>
            <person name="Talebi R."/>
            <person name="Steentjes M.B.F."/>
            <person name="Corcolon B."/>
            <person name="Chong P.A."/>
            <person name="Kema G.H.J."/>
            <person name="Seidl M.F."/>
        </authorList>
    </citation>
    <scope>NUCLEOTIDE SEQUENCE [LARGE SCALE GENOMIC DNA]</scope>
    <source>
        <strain evidence="1 2">P124</strain>
    </source>
</reference>
<name>A0ABR0EY52_ZASCE</name>
<evidence type="ECO:0000313" key="2">
    <source>
        <dbReference type="Proteomes" id="UP001305779"/>
    </source>
</evidence>
<gene>
    <name evidence="1" type="ORF">PRZ48_004061</name>
</gene>
<comment type="caution">
    <text evidence="1">The sequence shown here is derived from an EMBL/GenBank/DDBJ whole genome shotgun (WGS) entry which is preliminary data.</text>
</comment>
<dbReference type="PANTHER" id="PTHR38111">
    <property type="entry name" value="ZN(2)-C6 FUNGAL-TYPE DOMAIN-CONTAINING PROTEIN-RELATED"/>
    <property type="match status" value="1"/>
</dbReference>
<proteinExistence type="predicted"/>
<dbReference type="Proteomes" id="UP001305779">
    <property type="component" value="Unassembled WGS sequence"/>
</dbReference>
<dbReference type="EMBL" id="JAXOVC010000002">
    <property type="protein sequence ID" value="KAK4506096.1"/>
    <property type="molecule type" value="Genomic_DNA"/>
</dbReference>
<organism evidence="1 2">
    <name type="scientific">Zasmidium cellare</name>
    <name type="common">Wine cellar mold</name>
    <name type="synonym">Racodium cellare</name>
    <dbReference type="NCBI Taxonomy" id="395010"/>
    <lineage>
        <taxon>Eukaryota</taxon>
        <taxon>Fungi</taxon>
        <taxon>Dikarya</taxon>
        <taxon>Ascomycota</taxon>
        <taxon>Pezizomycotina</taxon>
        <taxon>Dothideomycetes</taxon>
        <taxon>Dothideomycetidae</taxon>
        <taxon>Mycosphaerellales</taxon>
        <taxon>Mycosphaerellaceae</taxon>
        <taxon>Zasmidium</taxon>
    </lineage>
</organism>
<keyword evidence="2" id="KW-1185">Reference proteome</keyword>